<dbReference type="Pfam" id="PF18603">
    <property type="entry name" value="LAL_C2"/>
    <property type="match status" value="1"/>
</dbReference>
<dbReference type="Proteomes" id="UP001216510">
    <property type="component" value="Chromosome"/>
</dbReference>
<gene>
    <name evidence="6" type="ORF">PX653_02635</name>
</gene>
<dbReference type="InterPro" id="IPR007161">
    <property type="entry name" value="DUF364"/>
</dbReference>
<dbReference type="PROSITE" id="PS50975">
    <property type="entry name" value="ATP_GRASP"/>
    <property type="match status" value="1"/>
</dbReference>
<feature type="domain" description="ATP-grasp" evidence="5">
    <location>
        <begin position="122"/>
        <end position="321"/>
    </location>
</feature>
<keyword evidence="2 4" id="KW-0547">Nucleotide-binding</keyword>
<sequence>MAHLLMIESWVGGTGRIFPQTIAGAGHQYTFVTRNRAHYSDGPDAPAHPVLAHAANVLVTETNDVAALTAFLRAQHRLLRFDGVVTICDYYIDTVAQVARALELPQAYPDNVAAVRRKHLVRAALERAGLPNPAYRVVDSWPAAREAATQIGYPLVLKPSDLASSAFVRLVHDEAGLHAAFAALEAFPVNFREQAREPMWLLEEYMTGEEISVEACTHGGVTTIVGITDKSVTGQPYFIEDGHMFPARLDEDVAAAARALVTAALQAVGFDHGISHTEVKLTPRGPRIVEINPRPGGNYIAELIERVTGIGFLAAQVDLALGRRPDLTPRDTGVRSAAIRFLVPPRAGRLQAMTGQEQAAAAPHVVRASFGAWDGRELPAPVDNACYLGHVIAVDPLGLDARAHADAALAQVRLRYAEQAGPVADAPADVAALLAAVQDGAFGADPATLHVTGAAWIAQSTRFPGTAQTYRNYYLLLRVGAAFGACCVEAADLDADIAPALAGATVATLLRDDRLPVRIAALDAYLNAVAPQREAADAQVLMLPAGAPPLRAMARDQAIASLVPIAPGQRVGLIGVVNPLVEAIERQGGICLPCDFNMTRTQGGLEVVRDMGPVLEQADIVIATGMTLSNGSFDTILAAARRRAIPLIVFAQTGSGIVPRFLGHGVTAVCAEPFPFSQFSAEPTPVFLHRRNAA</sequence>
<dbReference type="RefSeq" id="WP_277416396.1">
    <property type="nucleotide sequence ID" value="NZ_CP119083.1"/>
</dbReference>
<dbReference type="SUPFAM" id="SSF56059">
    <property type="entry name" value="Glutathione synthetase ATP-binding domain-like"/>
    <property type="match status" value="1"/>
</dbReference>
<dbReference type="Pfam" id="PF04016">
    <property type="entry name" value="DUF364"/>
    <property type="match status" value="1"/>
</dbReference>
<reference evidence="6 7" key="1">
    <citation type="submission" date="2023-02" db="EMBL/GenBank/DDBJ databases">
        <title>Gemone sequence of Telluria chitinolytica ACM 3522T.</title>
        <authorList>
            <person name="Frediansyah A."/>
            <person name="Miess H."/>
            <person name="Gross H."/>
        </authorList>
    </citation>
    <scope>NUCLEOTIDE SEQUENCE [LARGE SCALE GENOMIC DNA]</scope>
    <source>
        <strain evidence="6 7">ACM 3522</strain>
    </source>
</reference>
<keyword evidence="3 4" id="KW-0067">ATP-binding</keyword>
<evidence type="ECO:0000259" key="5">
    <source>
        <dbReference type="PROSITE" id="PS50975"/>
    </source>
</evidence>
<organism evidence="6 7">
    <name type="scientific">Pseudoduganella chitinolytica</name>
    <dbReference type="NCBI Taxonomy" id="34070"/>
    <lineage>
        <taxon>Bacteria</taxon>
        <taxon>Pseudomonadati</taxon>
        <taxon>Pseudomonadota</taxon>
        <taxon>Betaproteobacteria</taxon>
        <taxon>Burkholderiales</taxon>
        <taxon>Oxalobacteraceae</taxon>
        <taxon>Telluria group</taxon>
        <taxon>Pseudoduganella</taxon>
    </lineage>
</organism>
<keyword evidence="1" id="KW-0436">Ligase</keyword>
<dbReference type="Gene3D" id="3.40.50.11590">
    <property type="match status" value="1"/>
</dbReference>
<evidence type="ECO:0000256" key="2">
    <source>
        <dbReference type="ARBA" id="ARBA00022741"/>
    </source>
</evidence>
<dbReference type="InterPro" id="IPR052032">
    <property type="entry name" value="ATP-dep_AA_Ligase"/>
</dbReference>
<dbReference type="InterPro" id="IPR040570">
    <property type="entry name" value="LAL_C2"/>
</dbReference>
<name>A0ABY8BCR7_9BURK</name>
<dbReference type="SMART" id="SM01209">
    <property type="entry name" value="GARS_A"/>
    <property type="match status" value="1"/>
</dbReference>
<evidence type="ECO:0000256" key="4">
    <source>
        <dbReference type="PROSITE-ProRule" id="PRU00409"/>
    </source>
</evidence>
<keyword evidence="7" id="KW-1185">Reference proteome</keyword>
<dbReference type="Pfam" id="PF13535">
    <property type="entry name" value="ATP-grasp_4"/>
    <property type="match status" value="1"/>
</dbReference>
<accession>A0ABY8BCR7</accession>
<proteinExistence type="predicted"/>
<dbReference type="Pfam" id="PF18130">
    <property type="entry name" value="ATPgrasp_N"/>
    <property type="match status" value="1"/>
</dbReference>
<dbReference type="SUPFAM" id="SSF159713">
    <property type="entry name" value="Dhaf3308-like"/>
    <property type="match status" value="1"/>
</dbReference>
<dbReference type="EMBL" id="CP119083">
    <property type="protein sequence ID" value="WEF33706.1"/>
    <property type="molecule type" value="Genomic_DNA"/>
</dbReference>
<evidence type="ECO:0000256" key="3">
    <source>
        <dbReference type="ARBA" id="ARBA00022840"/>
    </source>
</evidence>
<dbReference type="InterPro" id="IPR011761">
    <property type="entry name" value="ATP-grasp"/>
</dbReference>
<dbReference type="PANTHER" id="PTHR43585">
    <property type="entry name" value="FUMIPYRROLE BIOSYNTHESIS PROTEIN C"/>
    <property type="match status" value="1"/>
</dbReference>
<evidence type="ECO:0000313" key="7">
    <source>
        <dbReference type="Proteomes" id="UP001216510"/>
    </source>
</evidence>
<dbReference type="PANTHER" id="PTHR43585:SF2">
    <property type="entry name" value="ATP-GRASP ENZYME FSQD"/>
    <property type="match status" value="1"/>
</dbReference>
<dbReference type="InterPro" id="IPR041472">
    <property type="entry name" value="BL00235/CARNS1_N"/>
</dbReference>
<dbReference type="Gene3D" id="3.40.50.20">
    <property type="match status" value="1"/>
</dbReference>
<evidence type="ECO:0000256" key="1">
    <source>
        <dbReference type="ARBA" id="ARBA00022598"/>
    </source>
</evidence>
<evidence type="ECO:0000313" key="6">
    <source>
        <dbReference type="EMBL" id="WEF33706.1"/>
    </source>
</evidence>
<dbReference type="Gene3D" id="3.30.470.20">
    <property type="entry name" value="ATP-grasp fold, B domain"/>
    <property type="match status" value="1"/>
</dbReference>
<protein>
    <submittedName>
        <fullName evidence="6">ATP-grasp domain-containing protein</fullName>
    </submittedName>
</protein>